<evidence type="ECO:0000256" key="1">
    <source>
        <dbReference type="SAM" id="MobiDB-lite"/>
    </source>
</evidence>
<protein>
    <recommendedName>
        <fullName evidence="4">Acyl-CoA carboxylase subunit epsilon</fullName>
    </recommendedName>
</protein>
<keyword evidence="3" id="KW-1185">Reference proteome</keyword>
<reference evidence="3" key="1">
    <citation type="journal article" date="2019" name="Int. J. Syst. Evol. Microbiol.">
        <title>The Global Catalogue of Microorganisms (GCM) 10K type strain sequencing project: providing services to taxonomists for standard genome sequencing and annotation.</title>
        <authorList>
            <consortium name="The Broad Institute Genomics Platform"/>
            <consortium name="The Broad Institute Genome Sequencing Center for Infectious Disease"/>
            <person name="Wu L."/>
            <person name="Ma J."/>
        </authorList>
    </citation>
    <scope>NUCLEOTIDE SEQUENCE [LARGE SCALE GENOMIC DNA]</scope>
    <source>
        <strain evidence="3">JCM 18324</strain>
    </source>
</reference>
<feature type="compositionally biased region" description="Basic and acidic residues" evidence="1">
    <location>
        <begin position="67"/>
        <end position="80"/>
    </location>
</feature>
<feature type="region of interest" description="Disordered" evidence="1">
    <location>
        <begin position="45"/>
        <end position="89"/>
    </location>
</feature>
<accession>A0ABP8ZVI9</accession>
<dbReference type="RefSeq" id="WP_345609714.1">
    <property type="nucleotide sequence ID" value="NZ_BAABJV010000001.1"/>
</dbReference>
<sequence>MSAPGTEAPTAGTPTAAQDAAAVRIVRGRPTAADLAALTAVLLSRLAEPAGPRREDGAAGPRTAGWRRPERTAPHRDPRGWRGSPRGRG</sequence>
<proteinExistence type="predicted"/>
<dbReference type="Pfam" id="PF13822">
    <property type="entry name" value="ACC_epsilon"/>
    <property type="match status" value="1"/>
</dbReference>
<organism evidence="2 3">
    <name type="scientific">Streptomyces sanyensis</name>
    <dbReference type="NCBI Taxonomy" id="568869"/>
    <lineage>
        <taxon>Bacteria</taxon>
        <taxon>Bacillati</taxon>
        <taxon>Actinomycetota</taxon>
        <taxon>Actinomycetes</taxon>
        <taxon>Kitasatosporales</taxon>
        <taxon>Streptomycetaceae</taxon>
        <taxon>Streptomyces</taxon>
    </lineage>
</organism>
<dbReference type="Proteomes" id="UP001501147">
    <property type="component" value="Unassembled WGS sequence"/>
</dbReference>
<evidence type="ECO:0000313" key="2">
    <source>
        <dbReference type="EMBL" id="GAA4765705.1"/>
    </source>
</evidence>
<dbReference type="EMBL" id="BAABJV010000001">
    <property type="protein sequence ID" value="GAA4765705.1"/>
    <property type="molecule type" value="Genomic_DNA"/>
</dbReference>
<name>A0ABP8ZVI9_9ACTN</name>
<gene>
    <name evidence="2" type="ORF">GCM10023329_09780</name>
</gene>
<comment type="caution">
    <text evidence="2">The sequence shown here is derived from an EMBL/GenBank/DDBJ whole genome shotgun (WGS) entry which is preliminary data.</text>
</comment>
<dbReference type="InterPro" id="IPR032716">
    <property type="entry name" value="ACC_epsilon"/>
</dbReference>
<evidence type="ECO:0008006" key="4">
    <source>
        <dbReference type="Google" id="ProtNLM"/>
    </source>
</evidence>
<evidence type="ECO:0000313" key="3">
    <source>
        <dbReference type="Proteomes" id="UP001501147"/>
    </source>
</evidence>